<sequence>MLQTIASTFGQIILYLIIIPSVLGAGLVFANRSSKRQVVTYFGFSAQIIAGWFGIVIHEASHLLMALLFGHHITSFRLVRSPNRNDPSDNSLGYVNHTWNQHNFYQKVGNVFIGIAPIIGNTIAIYFITKWLLPSSLTSWQTLITDHDFISPTQITPTYGFWGFIIWILVVINICLGGFDLSPADLKNSSLGLISLLVLLVLVTVIASLFGWNTSLVTLIQSIMVPFITAMLFALLIAVVTTLVLRIIGHFR</sequence>
<reference evidence="2 3" key="1">
    <citation type="submission" date="2013-08" db="EMBL/GenBank/DDBJ databases">
        <title>Lactobacillus wasatchii sp. WDC04, a late gas producing bacteria isolated from aged chedder cheese.</title>
        <authorList>
            <person name="Oberg C.J."/>
            <person name="Culumber M."/>
            <person name="McMahon D.J."/>
            <person name="Broadbent J.R."/>
            <person name="Oberg T.S."/>
            <person name="Ortaki F."/>
        </authorList>
    </citation>
    <scope>NUCLEOTIDE SEQUENCE [LARGE SCALE GENOMIC DNA]</scope>
    <source>
        <strain evidence="2 3">WDC04</strain>
    </source>
</reference>
<dbReference type="AlphaFoldDB" id="A0A0D1A720"/>
<evidence type="ECO:0000256" key="1">
    <source>
        <dbReference type="SAM" id="Phobius"/>
    </source>
</evidence>
<dbReference type="PATRIC" id="fig|1335616.4.peg.742"/>
<name>A0A0D1A720_9LACO</name>
<dbReference type="EMBL" id="AWTT01000013">
    <property type="protein sequence ID" value="KIS03665.1"/>
    <property type="molecule type" value="Genomic_DNA"/>
</dbReference>
<keyword evidence="1" id="KW-0812">Transmembrane</keyword>
<feature type="transmembrane region" description="Helical" evidence="1">
    <location>
        <begin position="224"/>
        <end position="248"/>
    </location>
</feature>
<evidence type="ECO:0000313" key="3">
    <source>
        <dbReference type="Proteomes" id="UP000032279"/>
    </source>
</evidence>
<accession>A0A0D1A720</accession>
<organism evidence="2 3">
    <name type="scientific">Paucilactobacillus wasatchensis</name>
    <dbReference type="NCBI Taxonomy" id="1335616"/>
    <lineage>
        <taxon>Bacteria</taxon>
        <taxon>Bacillati</taxon>
        <taxon>Bacillota</taxon>
        <taxon>Bacilli</taxon>
        <taxon>Lactobacillales</taxon>
        <taxon>Lactobacillaceae</taxon>
        <taxon>Paucilactobacillus</taxon>
    </lineage>
</organism>
<feature type="transmembrane region" description="Helical" evidence="1">
    <location>
        <begin position="111"/>
        <end position="133"/>
    </location>
</feature>
<keyword evidence="3" id="KW-1185">Reference proteome</keyword>
<feature type="transmembrane region" description="Helical" evidence="1">
    <location>
        <begin position="159"/>
        <end position="179"/>
    </location>
</feature>
<dbReference type="RefSeq" id="WP_044010428.1">
    <property type="nucleotide sequence ID" value="NZ_AWTT01000013.1"/>
</dbReference>
<protein>
    <submittedName>
        <fullName evidence="2">Integral membrane protein</fullName>
    </submittedName>
</protein>
<proteinExistence type="predicted"/>
<keyword evidence="1" id="KW-0472">Membrane</keyword>
<gene>
    <name evidence="2" type="ORF">WDC_0744</name>
</gene>
<keyword evidence="1" id="KW-1133">Transmembrane helix</keyword>
<feature type="transmembrane region" description="Helical" evidence="1">
    <location>
        <begin position="12"/>
        <end position="31"/>
    </location>
</feature>
<comment type="caution">
    <text evidence="2">The sequence shown here is derived from an EMBL/GenBank/DDBJ whole genome shotgun (WGS) entry which is preliminary data.</text>
</comment>
<dbReference type="STRING" id="1335616.WDC_0744"/>
<evidence type="ECO:0000313" key="2">
    <source>
        <dbReference type="EMBL" id="KIS03665.1"/>
    </source>
</evidence>
<dbReference type="OrthoDB" id="258743at2"/>
<feature type="transmembrane region" description="Helical" evidence="1">
    <location>
        <begin position="191"/>
        <end position="212"/>
    </location>
</feature>
<dbReference type="Proteomes" id="UP000032279">
    <property type="component" value="Unassembled WGS sequence"/>
</dbReference>